<dbReference type="InterPro" id="IPR008792">
    <property type="entry name" value="PQQD"/>
</dbReference>
<gene>
    <name evidence="1" type="ORF">ASZ90_016770</name>
</gene>
<evidence type="ECO:0008006" key="2">
    <source>
        <dbReference type="Google" id="ProtNLM"/>
    </source>
</evidence>
<dbReference type="InterPro" id="IPR041881">
    <property type="entry name" value="PqqD_sf"/>
</dbReference>
<accession>A0A0W8EAW5</accession>
<sequence length="93" mass="10335">MLSRPTFDDNILLVNGDTGTSLALNRCGKVIWSLIDGRRTEAEIIAEVGKNFQNVPDTVTDDVTSLILTLSEEGYIGYEIYADSLKKRENRSP</sequence>
<dbReference type="Gene3D" id="1.10.10.1150">
    <property type="entry name" value="Coenzyme PQQ synthesis protein D (PqqD)"/>
    <property type="match status" value="1"/>
</dbReference>
<organism evidence="1">
    <name type="scientific">hydrocarbon metagenome</name>
    <dbReference type="NCBI Taxonomy" id="938273"/>
    <lineage>
        <taxon>unclassified sequences</taxon>
        <taxon>metagenomes</taxon>
        <taxon>ecological metagenomes</taxon>
    </lineage>
</organism>
<reference evidence="1" key="1">
    <citation type="journal article" date="2015" name="Proc. Natl. Acad. Sci. U.S.A.">
        <title>Networks of energetic and metabolic interactions define dynamics in microbial communities.</title>
        <authorList>
            <person name="Embree M."/>
            <person name="Liu J.K."/>
            <person name="Al-Bassam M.M."/>
            <person name="Zengler K."/>
        </authorList>
    </citation>
    <scope>NUCLEOTIDE SEQUENCE</scope>
</reference>
<protein>
    <recommendedName>
        <fullName evidence="2">PqqD family protein</fullName>
    </recommendedName>
</protein>
<evidence type="ECO:0000313" key="1">
    <source>
        <dbReference type="EMBL" id="KUG05791.1"/>
    </source>
</evidence>
<dbReference type="Pfam" id="PF05402">
    <property type="entry name" value="PqqD"/>
    <property type="match status" value="1"/>
</dbReference>
<proteinExistence type="predicted"/>
<comment type="caution">
    <text evidence="1">The sequence shown here is derived from an EMBL/GenBank/DDBJ whole genome shotgun (WGS) entry which is preliminary data.</text>
</comment>
<dbReference type="EMBL" id="LNQE01001766">
    <property type="protein sequence ID" value="KUG05791.1"/>
    <property type="molecule type" value="Genomic_DNA"/>
</dbReference>
<dbReference type="AlphaFoldDB" id="A0A0W8EAW5"/>
<name>A0A0W8EAW5_9ZZZZ</name>